<evidence type="ECO:0000313" key="10">
    <source>
        <dbReference type="Proteomes" id="UP000183794"/>
    </source>
</evidence>
<dbReference type="SUPFAM" id="SSF55681">
    <property type="entry name" value="Class II aaRS and biotin synthetases"/>
    <property type="match status" value="1"/>
</dbReference>
<dbReference type="AlphaFoldDB" id="A0A090K3X4"/>
<keyword evidence="9" id="KW-1185">Reference proteome</keyword>
<dbReference type="PRINTS" id="PR00982">
    <property type="entry name" value="TRNASYNTHLYS"/>
</dbReference>
<dbReference type="Proteomes" id="UP000182660">
    <property type="component" value="Unassembled WGS sequence"/>
</dbReference>
<keyword evidence="4" id="KW-0067">ATP-binding</keyword>
<dbReference type="GO" id="GO:0006430">
    <property type="term" value="P:lysyl-tRNA aminoacylation"/>
    <property type="evidence" value="ECO:0007669"/>
    <property type="project" value="InterPro"/>
</dbReference>
<evidence type="ECO:0000256" key="5">
    <source>
        <dbReference type="ARBA" id="ARBA00052794"/>
    </source>
</evidence>
<dbReference type="GO" id="GO:0005829">
    <property type="term" value="C:cytosol"/>
    <property type="evidence" value="ECO:0007669"/>
    <property type="project" value="TreeGrafter"/>
</dbReference>
<dbReference type="STRING" id="80854.MVIS_0387"/>
<evidence type="ECO:0000313" key="9">
    <source>
        <dbReference type="Proteomes" id="UP000182660"/>
    </source>
</evidence>
<dbReference type="HOGENOM" id="CLU_008255_1_1_6"/>
<evidence type="ECO:0000313" key="7">
    <source>
        <dbReference type="EMBL" id="SGY81707.1"/>
    </source>
</evidence>
<dbReference type="InterPro" id="IPR004525">
    <property type="entry name" value="EpmA"/>
</dbReference>
<dbReference type="InterPro" id="IPR045864">
    <property type="entry name" value="aa-tRNA-synth_II/BPL/LPL"/>
</dbReference>
<dbReference type="PANTHER" id="PTHR42918:SF6">
    <property type="entry name" value="ELONGATION FACTOR P--(R)-BETA-LYSINE LIGASE"/>
    <property type="match status" value="1"/>
</dbReference>
<evidence type="ECO:0000256" key="4">
    <source>
        <dbReference type="ARBA" id="ARBA00022840"/>
    </source>
</evidence>
<sequence length="324" mass="36529">MSELNWQPSASFNALRARAKLLNVIREFFAQRDVLEVDTPAMSQAAVTDVHLDAFSTVFVGPGYSEGLPLYLQTSPEFHMKRLLAAGSGCIYQMSKSFRNEEAGRHHNPEFTMLEWYRIGFDHFQLMDEMSKLLTLVLGSGKEQRFTYQNAFKQFLQLDPLVASMDELRNAAKAYNVYDVVVNEPDRDTILQLLFYVGVESQIGQDVPCFIYDFPASQAALARISQQDTRVAERFEVYFKGIELANGFHELADAKEQLSRFTADNNKRKTMGLREQPIDHYLIDALTAGFPDCAGVALGIDRLVMLATDANSLNDVIAFPTPRA</sequence>
<gene>
    <name evidence="7" type="ORF">MT2528_0102</name>
    <name evidence="8" type="ORF">NVI5450_0086</name>
</gene>
<dbReference type="GO" id="GO:0004824">
    <property type="term" value="F:lysine-tRNA ligase activity"/>
    <property type="evidence" value="ECO:0007669"/>
    <property type="project" value="InterPro"/>
</dbReference>
<keyword evidence="3" id="KW-0547">Nucleotide-binding</keyword>
<proteinExistence type="predicted"/>
<reference evidence="7 9" key="1">
    <citation type="submission" date="2016-11" db="EMBL/GenBank/DDBJ databases">
        <authorList>
            <person name="Klemetsen T."/>
        </authorList>
    </citation>
    <scope>NUCLEOTIDE SEQUENCE [LARGE SCALE GENOMIC DNA]</scope>
    <source>
        <strain evidence="7">MT 2528</strain>
    </source>
</reference>
<dbReference type="NCBIfam" id="TIGR00462">
    <property type="entry name" value="genX"/>
    <property type="match status" value="1"/>
</dbReference>
<dbReference type="InterPro" id="IPR018149">
    <property type="entry name" value="Lys-tRNA-synth_II_C"/>
</dbReference>
<name>A0A090K3X4_9GAMM</name>
<dbReference type="FunFam" id="3.30.930.10:FF:000017">
    <property type="entry name" value="Elongation factor P--(R)-beta-lysine ligase"/>
    <property type="match status" value="1"/>
</dbReference>
<dbReference type="GO" id="GO:0000049">
    <property type="term" value="F:tRNA binding"/>
    <property type="evidence" value="ECO:0007669"/>
    <property type="project" value="TreeGrafter"/>
</dbReference>
<comment type="catalytic activity">
    <reaction evidence="5">
        <text>D-beta-lysine + L-lysyl-[protein] + ATP = N(6)-((3R)-3,6-diaminohexanoyl)-L-lysyl-[protein] + AMP + diphosphate + H(+)</text>
        <dbReference type="Rhea" id="RHEA:83435"/>
        <dbReference type="Rhea" id="RHEA-COMP:9752"/>
        <dbReference type="Rhea" id="RHEA-COMP:20131"/>
        <dbReference type="ChEBI" id="CHEBI:15378"/>
        <dbReference type="ChEBI" id="CHEBI:29969"/>
        <dbReference type="ChEBI" id="CHEBI:30616"/>
        <dbReference type="ChEBI" id="CHEBI:33019"/>
        <dbReference type="ChEBI" id="CHEBI:84138"/>
        <dbReference type="ChEBI" id="CHEBI:156053"/>
        <dbReference type="ChEBI" id="CHEBI:456215"/>
    </reaction>
    <physiologicalReaction direction="left-to-right" evidence="5">
        <dbReference type="Rhea" id="RHEA:83436"/>
    </physiologicalReaction>
</comment>
<reference evidence="8 10" key="2">
    <citation type="submission" date="2016-11" db="EMBL/GenBank/DDBJ databases">
        <authorList>
            <person name="Jaros S."/>
            <person name="Januszkiewicz K."/>
            <person name="Wedrychowicz H."/>
        </authorList>
    </citation>
    <scope>NUCLEOTIDE SEQUENCE [LARGE SCALE GENOMIC DNA]</scope>
    <source>
        <strain evidence="8">NVI 5450</strain>
    </source>
</reference>
<dbReference type="PROSITE" id="PS50862">
    <property type="entry name" value="AA_TRNA_LIGASE_II"/>
    <property type="match status" value="1"/>
</dbReference>
<dbReference type="OrthoDB" id="9802326at2"/>
<comment type="subunit">
    <text evidence="1">Homodimer.</text>
</comment>
<dbReference type="GO" id="GO:0005524">
    <property type="term" value="F:ATP binding"/>
    <property type="evidence" value="ECO:0007669"/>
    <property type="project" value="UniProtKB-KW"/>
</dbReference>
<keyword evidence="2" id="KW-0436">Ligase</keyword>
<dbReference type="NCBIfam" id="NF006828">
    <property type="entry name" value="PRK09350.1"/>
    <property type="match status" value="1"/>
</dbReference>
<evidence type="ECO:0000256" key="1">
    <source>
        <dbReference type="ARBA" id="ARBA00011738"/>
    </source>
</evidence>
<evidence type="ECO:0000256" key="2">
    <source>
        <dbReference type="ARBA" id="ARBA00022598"/>
    </source>
</evidence>
<organism evidence="8 10">
    <name type="scientific">Moritella viscosa</name>
    <dbReference type="NCBI Taxonomy" id="80854"/>
    <lineage>
        <taxon>Bacteria</taxon>
        <taxon>Pseudomonadati</taxon>
        <taxon>Pseudomonadota</taxon>
        <taxon>Gammaproteobacteria</taxon>
        <taxon>Alteromonadales</taxon>
        <taxon>Moritellaceae</taxon>
        <taxon>Moritella</taxon>
    </lineage>
</organism>
<dbReference type="PANTHER" id="PTHR42918">
    <property type="entry name" value="LYSYL-TRNA SYNTHETASE"/>
    <property type="match status" value="1"/>
</dbReference>
<evidence type="ECO:0000259" key="6">
    <source>
        <dbReference type="PROSITE" id="PS50862"/>
    </source>
</evidence>
<dbReference type="Gene3D" id="3.30.930.10">
    <property type="entry name" value="Bira Bifunctional Protein, Domain 2"/>
    <property type="match status" value="1"/>
</dbReference>
<dbReference type="InterPro" id="IPR004364">
    <property type="entry name" value="Aa-tRNA-synt_II"/>
</dbReference>
<accession>A0A090K3X4</accession>
<dbReference type="Pfam" id="PF00152">
    <property type="entry name" value="tRNA-synt_2"/>
    <property type="match status" value="1"/>
</dbReference>
<dbReference type="PATRIC" id="fig|80854.5.peg.413"/>
<dbReference type="EMBL" id="FPLJ01000004">
    <property type="protein sequence ID" value="SGY81707.1"/>
    <property type="molecule type" value="Genomic_DNA"/>
</dbReference>
<dbReference type="GeneID" id="61293831"/>
<evidence type="ECO:0000256" key="3">
    <source>
        <dbReference type="ARBA" id="ARBA00022741"/>
    </source>
</evidence>
<protein>
    <submittedName>
        <fullName evidence="8">Uncharacterized protein YjeA</fullName>
    </submittedName>
</protein>
<dbReference type="InterPro" id="IPR006195">
    <property type="entry name" value="aa-tRNA-synth_II"/>
</dbReference>
<dbReference type="EMBL" id="FPLD01000004">
    <property type="protein sequence ID" value="SGY81906.1"/>
    <property type="molecule type" value="Genomic_DNA"/>
</dbReference>
<feature type="domain" description="Aminoacyl-transfer RNA synthetases class-II family profile" evidence="6">
    <location>
        <begin position="15"/>
        <end position="320"/>
    </location>
</feature>
<evidence type="ECO:0000313" key="8">
    <source>
        <dbReference type="EMBL" id="SGY81906.1"/>
    </source>
</evidence>
<dbReference type="Proteomes" id="UP000183794">
    <property type="component" value="Unassembled WGS sequence"/>
</dbReference>
<dbReference type="KEGG" id="mvs:MVIS_0387"/>
<dbReference type="RefSeq" id="WP_045108851.1">
    <property type="nucleotide sequence ID" value="NZ_CAWQZC010000090.1"/>
</dbReference>